<gene>
    <name evidence="2" type="ORF">PGTUg99_029939</name>
</gene>
<evidence type="ECO:0000313" key="3">
    <source>
        <dbReference type="Proteomes" id="UP000325313"/>
    </source>
</evidence>
<dbReference type="Proteomes" id="UP000325313">
    <property type="component" value="Unassembled WGS sequence"/>
</dbReference>
<sequence length="98" mass="10714">MHPGTQPLGVSSEATASTRQNSPTKTDGSTRRPPLSNETEHRRQPAILTACNRVGCDKRQLPVPLTDRGTSACMFAAVAYPDSHKWYAISLSLDFEQT</sequence>
<reference evidence="2 3" key="1">
    <citation type="submission" date="2019-05" db="EMBL/GenBank/DDBJ databases">
        <title>Emergence of the Ug99 lineage of the wheat stem rust pathogen through somatic hybridization.</title>
        <authorList>
            <person name="Li F."/>
            <person name="Upadhyaya N.M."/>
            <person name="Sperschneider J."/>
            <person name="Matny O."/>
            <person name="Nguyen-Phuc H."/>
            <person name="Mago R."/>
            <person name="Raley C."/>
            <person name="Miller M.E."/>
            <person name="Silverstein K.A.T."/>
            <person name="Henningsen E."/>
            <person name="Hirsch C.D."/>
            <person name="Visser B."/>
            <person name="Pretorius Z.A."/>
            <person name="Steffenson B.J."/>
            <person name="Schwessinger B."/>
            <person name="Dodds P.N."/>
            <person name="Figueroa M."/>
        </authorList>
    </citation>
    <scope>NUCLEOTIDE SEQUENCE [LARGE SCALE GENOMIC DNA]</scope>
    <source>
        <strain evidence="2 3">Ug99</strain>
    </source>
</reference>
<name>A0A5B0R7X9_PUCGR</name>
<organism evidence="2 3">
    <name type="scientific">Puccinia graminis f. sp. tritici</name>
    <dbReference type="NCBI Taxonomy" id="56615"/>
    <lineage>
        <taxon>Eukaryota</taxon>
        <taxon>Fungi</taxon>
        <taxon>Dikarya</taxon>
        <taxon>Basidiomycota</taxon>
        <taxon>Pucciniomycotina</taxon>
        <taxon>Pucciniomycetes</taxon>
        <taxon>Pucciniales</taxon>
        <taxon>Pucciniaceae</taxon>
        <taxon>Puccinia</taxon>
    </lineage>
</organism>
<proteinExistence type="predicted"/>
<dbReference type="EMBL" id="VDEP01000237">
    <property type="protein sequence ID" value="KAA1121786.1"/>
    <property type="molecule type" value="Genomic_DNA"/>
</dbReference>
<dbReference type="AlphaFoldDB" id="A0A5B0R7X9"/>
<feature type="compositionally biased region" description="Polar residues" evidence="1">
    <location>
        <begin position="8"/>
        <end position="27"/>
    </location>
</feature>
<feature type="region of interest" description="Disordered" evidence="1">
    <location>
        <begin position="1"/>
        <end position="46"/>
    </location>
</feature>
<evidence type="ECO:0000313" key="2">
    <source>
        <dbReference type="EMBL" id="KAA1121786.1"/>
    </source>
</evidence>
<protein>
    <submittedName>
        <fullName evidence="2">Uncharacterized protein</fullName>
    </submittedName>
</protein>
<evidence type="ECO:0000256" key="1">
    <source>
        <dbReference type="SAM" id="MobiDB-lite"/>
    </source>
</evidence>
<accession>A0A5B0R7X9</accession>
<comment type="caution">
    <text evidence="2">The sequence shown here is derived from an EMBL/GenBank/DDBJ whole genome shotgun (WGS) entry which is preliminary data.</text>
</comment>